<sequence length="94" mass="10640">MKTVTKTGRVRGYRFDYFLSLHDPSHQILDSENSIAKSKRHDYKEAIKNNGRIDPFVLLLSAGSVGFLKEQNKKGGIEWERLNGTDIGLCRSSV</sequence>
<comment type="caution">
    <text evidence="1">The sequence shown here is derived from an EMBL/GenBank/DDBJ whole genome shotgun (WGS) entry which is preliminary data.</text>
</comment>
<evidence type="ECO:0000313" key="2">
    <source>
        <dbReference type="Proteomes" id="UP000011747"/>
    </source>
</evidence>
<evidence type="ECO:0000313" key="1">
    <source>
        <dbReference type="EMBL" id="EHL79288.1"/>
    </source>
</evidence>
<organism evidence="1 2">
    <name type="scientific">Bacillus smithii 7_3_47FAA</name>
    <dbReference type="NCBI Taxonomy" id="665952"/>
    <lineage>
        <taxon>Bacteria</taxon>
        <taxon>Bacillati</taxon>
        <taxon>Bacillota</taxon>
        <taxon>Bacilli</taxon>
        <taxon>Bacillales</taxon>
        <taxon>Bacillaceae</taxon>
        <taxon>Bacillus</taxon>
    </lineage>
</organism>
<keyword evidence="2" id="KW-1185">Reference proteome</keyword>
<dbReference type="AlphaFoldDB" id="G9QHU1"/>
<protein>
    <submittedName>
        <fullName evidence="1">Uncharacterized protein</fullName>
    </submittedName>
</protein>
<dbReference type="EMBL" id="ACWF01000020">
    <property type="protein sequence ID" value="EHL79288.1"/>
    <property type="molecule type" value="Genomic_DNA"/>
</dbReference>
<accession>G9QHU1</accession>
<dbReference type="Proteomes" id="UP000011747">
    <property type="component" value="Unassembled WGS sequence"/>
</dbReference>
<name>G9QHU1_9BACI</name>
<reference evidence="1 2" key="1">
    <citation type="submission" date="2011-09" db="EMBL/GenBank/DDBJ databases">
        <title>The Genome Sequence of Bacillus smithii 7_3_47FAA.</title>
        <authorList>
            <consortium name="The Broad Institute Genome Sequencing Platform"/>
            <person name="Earl A."/>
            <person name="Ward D."/>
            <person name="Feldgarden M."/>
            <person name="Gevers D."/>
            <person name="Daigneault M."/>
            <person name="Strauss J."/>
            <person name="Allen-Vercoe E."/>
            <person name="Young S.K."/>
            <person name="Zeng Q."/>
            <person name="Gargeya S."/>
            <person name="Fitzgerald M."/>
            <person name="Haas B."/>
            <person name="Abouelleil A."/>
            <person name="Alvarado L."/>
            <person name="Arachchi H.M."/>
            <person name="Berlin A."/>
            <person name="Brown A."/>
            <person name="Chapman S.B."/>
            <person name="Chen Z."/>
            <person name="Dunbar C."/>
            <person name="Freedman E."/>
            <person name="Gearin G."/>
            <person name="Goldberg J."/>
            <person name="Griggs A."/>
            <person name="Gujja S."/>
            <person name="Heiman D."/>
            <person name="Howarth C."/>
            <person name="Larson L."/>
            <person name="Lui A."/>
            <person name="MacDonald P.J.P."/>
            <person name="Montmayeur A."/>
            <person name="Murphy C."/>
            <person name="Neiman D."/>
            <person name="Pearson M."/>
            <person name="Priest M."/>
            <person name="Roberts A."/>
            <person name="Saif S."/>
            <person name="Shea T."/>
            <person name="Shenoy N."/>
            <person name="Sisk P."/>
            <person name="Stolte C."/>
            <person name="Sykes S."/>
            <person name="Wortman J."/>
            <person name="Nusbaum C."/>
            <person name="Birren B."/>
        </authorList>
    </citation>
    <scope>NUCLEOTIDE SEQUENCE [LARGE SCALE GENOMIC DNA]</scope>
    <source>
        <strain evidence="1 2">7_3_47FAA</strain>
    </source>
</reference>
<proteinExistence type="predicted"/>
<gene>
    <name evidence="1" type="ORF">HMPREF1015_01305</name>
</gene>
<dbReference type="HOGENOM" id="CLU_2380300_0_0_9"/>